<protein>
    <submittedName>
        <fullName evidence="2">DUF397 domain-containing protein</fullName>
    </submittedName>
</protein>
<name>A0ABT4TM92_9ACTN</name>
<organism evidence="2 3">
    <name type="scientific">Nocardiopsis suaedae</name>
    <dbReference type="NCBI Taxonomy" id="3018444"/>
    <lineage>
        <taxon>Bacteria</taxon>
        <taxon>Bacillati</taxon>
        <taxon>Actinomycetota</taxon>
        <taxon>Actinomycetes</taxon>
        <taxon>Streptosporangiales</taxon>
        <taxon>Nocardiopsidaceae</taxon>
        <taxon>Nocardiopsis</taxon>
    </lineage>
</organism>
<sequence>MWHTSSYTGGGSNTCVEVRFVRDRRIQVRDSVHRELAELSFHQRTWIRLIAALRSGA</sequence>
<feature type="domain" description="DUF397" evidence="1">
    <location>
        <begin position="2"/>
        <end position="54"/>
    </location>
</feature>
<proteinExistence type="predicted"/>
<accession>A0ABT4TM92</accession>
<gene>
    <name evidence="2" type="ORF">O4U47_15010</name>
</gene>
<dbReference type="Pfam" id="PF04149">
    <property type="entry name" value="DUF397"/>
    <property type="match status" value="1"/>
</dbReference>
<evidence type="ECO:0000313" key="2">
    <source>
        <dbReference type="EMBL" id="MDA2805824.1"/>
    </source>
</evidence>
<evidence type="ECO:0000313" key="3">
    <source>
        <dbReference type="Proteomes" id="UP001165685"/>
    </source>
</evidence>
<evidence type="ECO:0000259" key="1">
    <source>
        <dbReference type="Pfam" id="PF04149"/>
    </source>
</evidence>
<dbReference type="EMBL" id="JAQFWP010000025">
    <property type="protein sequence ID" value="MDA2805824.1"/>
    <property type="molecule type" value="Genomic_DNA"/>
</dbReference>
<keyword evidence="3" id="KW-1185">Reference proteome</keyword>
<dbReference type="InterPro" id="IPR007278">
    <property type="entry name" value="DUF397"/>
</dbReference>
<dbReference type="Proteomes" id="UP001165685">
    <property type="component" value="Unassembled WGS sequence"/>
</dbReference>
<reference evidence="2" key="1">
    <citation type="submission" date="2023-01" db="EMBL/GenBank/DDBJ databases">
        <title>Draft genome sequence of Nocardiopsis sp. LSu2-4 isolated from halophytes.</title>
        <authorList>
            <person name="Duangmal K."/>
            <person name="Chantavorakit T."/>
        </authorList>
    </citation>
    <scope>NUCLEOTIDE SEQUENCE</scope>
    <source>
        <strain evidence="2">LSu2-4</strain>
    </source>
</reference>
<dbReference type="RefSeq" id="WP_270678471.1">
    <property type="nucleotide sequence ID" value="NZ_JAQFWP010000025.1"/>
</dbReference>
<comment type="caution">
    <text evidence="2">The sequence shown here is derived from an EMBL/GenBank/DDBJ whole genome shotgun (WGS) entry which is preliminary data.</text>
</comment>